<reference evidence="8 9" key="1">
    <citation type="submission" date="2016-11" db="EMBL/GenBank/DDBJ databases">
        <authorList>
            <person name="Jaros S."/>
            <person name="Januszkiewicz K."/>
            <person name="Wedrychowicz H."/>
        </authorList>
    </citation>
    <scope>NUCLEOTIDE SEQUENCE [LARGE SCALE GENOMIC DNA]</scope>
    <source>
        <strain evidence="8 9">DSM 14916</strain>
    </source>
</reference>
<dbReference type="STRING" id="198092.SAMN02745194_02769"/>
<feature type="compositionally biased region" description="Basic and acidic residues" evidence="5">
    <location>
        <begin position="10"/>
        <end position="28"/>
    </location>
</feature>
<keyword evidence="4 6" id="KW-0472">Membrane</keyword>
<keyword evidence="2 6" id="KW-0812">Transmembrane</keyword>
<evidence type="ECO:0000259" key="7">
    <source>
        <dbReference type="Pfam" id="PF04932"/>
    </source>
</evidence>
<evidence type="ECO:0000256" key="5">
    <source>
        <dbReference type="SAM" id="MobiDB-lite"/>
    </source>
</evidence>
<feature type="transmembrane region" description="Helical" evidence="6">
    <location>
        <begin position="375"/>
        <end position="404"/>
    </location>
</feature>
<organism evidence="8 9">
    <name type="scientific">Muricoccus roseus</name>
    <dbReference type="NCBI Taxonomy" id="198092"/>
    <lineage>
        <taxon>Bacteria</taxon>
        <taxon>Pseudomonadati</taxon>
        <taxon>Pseudomonadota</taxon>
        <taxon>Alphaproteobacteria</taxon>
        <taxon>Acetobacterales</taxon>
        <taxon>Roseomonadaceae</taxon>
        <taxon>Muricoccus</taxon>
    </lineage>
</organism>
<feature type="transmembrane region" description="Helical" evidence="6">
    <location>
        <begin position="119"/>
        <end position="140"/>
    </location>
</feature>
<proteinExistence type="predicted"/>
<evidence type="ECO:0000313" key="9">
    <source>
        <dbReference type="Proteomes" id="UP000184387"/>
    </source>
</evidence>
<dbReference type="PANTHER" id="PTHR37422">
    <property type="entry name" value="TEICHURONIC ACID BIOSYNTHESIS PROTEIN TUAE"/>
    <property type="match status" value="1"/>
</dbReference>
<keyword evidence="8" id="KW-0436">Ligase</keyword>
<evidence type="ECO:0000256" key="6">
    <source>
        <dbReference type="SAM" id="Phobius"/>
    </source>
</evidence>
<feature type="domain" description="O-antigen ligase-related" evidence="7">
    <location>
        <begin position="223"/>
        <end position="381"/>
    </location>
</feature>
<dbReference type="InterPro" id="IPR007016">
    <property type="entry name" value="O-antigen_ligase-rel_domated"/>
</dbReference>
<evidence type="ECO:0000256" key="4">
    <source>
        <dbReference type="ARBA" id="ARBA00023136"/>
    </source>
</evidence>
<evidence type="ECO:0000256" key="1">
    <source>
        <dbReference type="ARBA" id="ARBA00004141"/>
    </source>
</evidence>
<feature type="transmembrane region" description="Helical" evidence="6">
    <location>
        <begin position="217"/>
        <end position="235"/>
    </location>
</feature>
<dbReference type="GO" id="GO:0016020">
    <property type="term" value="C:membrane"/>
    <property type="evidence" value="ECO:0007669"/>
    <property type="project" value="UniProtKB-SubCell"/>
</dbReference>
<dbReference type="RefSeq" id="WP_073135672.1">
    <property type="nucleotide sequence ID" value="NZ_FQZF01000015.1"/>
</dbReference>
<feature type="transmembrane region" description="Helical" evidence="6">
    <location>
        <begin position="66"/>
        <end position="82"/>
    </location>
</feature>
<protein>
    <submittedName>
        <fullName evidence="8">O-antigen ligase</fullName>
    </submittedName>
</protein>
<name>A0A1M6JZY7_9PROT</name>
<dbReference type="EMBL" id="FQZF01000015">
    <property type="protein sequence ID" value="SHJ52275.1"/>
    <property type="molecule type" value="Genomic_DNA"/>
</dbReference>
<sequence length="437" mass="45484">MAPRAASPDIRPRAAAGDHRASEFDDRPGPGALHRGPPRRWYMAATLPLQVAAAVAPGAAVLQSKAMAPIAIVALLLAVIAHRRERGHWPIPGGPALLPLLALAAWGALSALWAPDTRWALSSAGTLAALALLGTAGAVIVEEETLTARRTLTWCILGGLAFGLALALLDHATGQWVRATVRGLPETRPGLEFGLKPAASVMALFLPLLLRLRLPAPWRWLLLAAGTGAILLLPGDTPKLAALAGFAAAALASLGGRPVACLIALLLAGGLLAAPFLIPQTLRPEIAARAPLSALHRMLIWDFALERAAERPVLGWGMEASRNLPGGRDNPSRESMARLGVTPEGHRAWLLTPGVERLSLHPHNGALQIWLELGWIGLALAALAVLGMGWGAAPVAIGVLASAAVTFTASFGVWQAWWMASQALAAALAAGLAARRG</sequence>
<dbReference type="InterPro" id="IPR051533">
    <property type="entry name" value="WaaL-like"/>
</dbReference>
<comment type="subcellular location">
    <subcellularLocation>
        <location evidence="1">Membrane</location>
        <topology evidence="1">Multi-pass membrane protein</topology>
    </subcellularLocation>
</comment>
<feature type="transmembrane region" description="Helical" evidence="6">
    <location>
        <begin position="255"/>
        <end position="278"/>
    </location>
</feature>
<gene>
    <name evidence="8" type="ORF">SAMN02745194_02769</name>
</gene>
<keyword evidence="9" id="KW-1185">Reference proteome</keyword>
<feature type="transmembrane region" description="Helical" evidence="6">
    <location>
        <begin position="416"/>
        <end position="434"/>
    </location>
</feature>
<dbReference type="AlphaFoldDB" id="A0A1M6JZY7"/>
<evidence type="ECO:0000256" key="3">
    <source>
        <dbReference type="ARBA" id="ARBA00022989"/>
    </source>
</evidence>
<dbReference type="GO" id="GO:0016874">
    <property type="term" value="F:ligase activity"/>
    <property type="evidence" value="ECO:0007669"/>
    <property type="project" value="UniProtKB-KW"/>
</dbReference>
<feature type="region of interest" description="Disordered" evidence="5">
    <location>
        <begin position="1"/>
        <end position="35"/>
    </location>
</feature>
<feature type="transmembrane region" description="Helical" evidence="6">
    <location>
        <begin position="152"/>
        <end position="173"/>
    </location>
</feature>
<dbReference type="PANTHER" id="PTHR37422:SF13">
    <property type="entry name" value="LIPOPOLYSACCHARIDE BIOSYNTHESIS PROTEIN PA4999-RELATED"/>
    <property type="match status" value="1"/>
</dbReference>
<evidence type="ECO:0000313" key="8">
    <source>
        <dbReference type="EMBL" id="SHJ52275.1"/>
    </source>
</evidence>
<accession>A0A1M6JZY7</accession>
<keyword evidence="3 6" id="KW-1133">Transmembrane helix</keyword>
<evidence type="ECO:0000256" key="2">
    <source>
        <dbReference type="ARBA" id="ARBA00022692"/>
    </source>
</evidence>
<feature type="transmembrane region" description="Helical" evidence="6">
    <location>
        <begin position="193"/>
        <end position="210"/>
    </location>
</feature>
<feature type="transmembrane region" description="Helical" evidence="6">
    <location>
        <begin position="94"/>
        <end position="113"/>
    </location>
</feature>
<dbReference type="Proteomes" id="UP000184387">
    <property type="component" value="Unassembled WGS sequence"/>
</dbReference>
<dbReference type="Pfam" id="PF04932">
    <property type="entry name" value="Wzy_C"/>
    <property type="match status" value="1"/>
</dbReference>
<dbReference type="OrthoDB" id="8050531at2"/>